<dbReference type="GO" id="GO:0000160">
    <property type="term" value="P:phosphorelay signal transduction system"/>
    <property type="evidence" value="ECO:0007669"/>
    <property type="project" value="InterPro"/>
</dbReference>
<dbReference type="Gene3D" id="3.40.50.2300">
    <property type="match status" value="1"/>
</dbReference>
<evidence type="ECO:0000259" key="4">
    <source>
        <dbReference type="PROSITE" id="PS50043"/>
    </source>
</evidence>
<dbReference type="InterPro" id="IPR000792">
    <property type="entry name" value="Tscrpt_reg_LuxR_C"/>
</dbReference>
<evidence type="ECO:0000259" key="5">
    <source>
        <dbReference type="PROSITE" id="PS50110"/>
    </source>
</evidence>
<feature type="domain" description="HTH luxR-type" evidence="4">
    <location>
        <begin position="147"/>
        <end position="212"/>
    </location>
</feature>
<dbReference type="PROSITE" id="PS50110">
    <property type="entry name" value="RESPONSE_REGULATORY"/>
    <property type="match status" value="1"/>
</dbReference>
<keyword evidence="7" id="KW-1185">Reference proteome</keyword>
<gene>
    <name evidence="6" type="ORF">CRI93_04845</name>
</gene>
<name>A0A2H3NNE9_9BACT</name>
<dbReference type="PROSITE" id="PS50043">
    <property type="entry name" value="HTH_LUXR_2"/>
    <property type="match status" value="1"/>
</dbReference>
<dbReference type="PANTHER" id="PTHR43214">
    <property type="entry name" value="TWO-COMPONENT RESPONSE REGULATOR"/>
    <property type="match status" value="1"/>
</dbReference>
<dbReference type="GO" id="GO:0006355">
    <property type="term" value="P:regulation of DNA-templated transcription"/>
    <property type="evidence" value="ECO:0007669"/>
    <property type="project" value="InterPro"/>
</dbReference>
<keyword evidence="2 6" id="KW-0238">DNA-binding</keyword>
<dbReference type="PROSITE" id="PS00622">
    <property type="entry name" value="HTH_LUXR_1"/>
    <property type="match status" value="1"/>
</dbReference>
<dbReference type="SMART" id="SM00448">
    <property type="entry name" value="REC"/>
    <property type="match status" value="1"/>
</dbReference>
<comment type="caution">
    <text evidence="6">The sequence shown here is derived from an EMBL/GenBank/DDBJ whole genome shotgun (WGS) entry which is preliminary data.</text>
</comment>
<proteinExistence type="predicted"/>
<accession>A0A2H3NNE9</accession>
<evidence type="ECO:0000256" key="2">
    <source>
        <dbReference type="ARBA" id="ARBA00023125"/>
    </source>
</evidence>
<dbReference type="InterPro" id="IPR016032">
    <property type="entry name" value="Sig_transdc_resp-reg_C-effctor"/>
</dbReference>
<dbReference type="InterPro" id="IPR039420">
    <property type="entry name" value="WalR-like"/>
</dbReference>
<protein>
    <submittedName>
        <fullName evidence="6">DNA-binding response regulator</fullName>
    </submittedName>
</protein>
<evidence type="ECO:0000256" key="3">
    <source>
        <dbReference type="PROSITE-ProRule" id="PRU00169"/>
    </source>
</evidence>
<feature type="domain" description="Response regulatory" evidence="5">
    <location>
        <begin position="4"/>
        <end position="120"/>
    </location>
</feature>
<organism evidence="6 7">
    <name type="scientific">Longimonas halophila</name>
    <dbReference type="NCBI Taxonomy" id="1469170"/>
    <lineage>
        <taxon>Bacteria</taxon>
        <taxon>Pseudomonadati</taxon>
        <taxon>Rhodothermota</taxon>
        <taxon>Rhodothermia</taxon>
        <taxon>Rhodothermales</taxon>
        <taxon>Salisaetaceae</taxon>
        <taxon>Longimonas</taxon>
    </lineage>
</organism>
<dbReference type="CDD" id="cd06170">
    <property type="entry name" value="LuxR_C_like"/>
    <property type="match status" value="1"/>
</dbReference>
<dbReference type="InterPro" id="IPR011006">
    <property type="entry name" value="CheY-like_superfamily"/>
</dbReference>
<dbReference type="GO" id="GO:0003677">
    <property type="term" value="F:DNA binding"/>
    <property type="evidence" value="ECO:0007669"/>
    <property type="project" value="UniProtKB-KW"/>
</dbReference>
<dbReference type="Pfam" id="PF00196">
    <property type="entry name" value="GerE"/>
    <property type="match status" value="1"/>
</dbReference>
<keyword evidence="1 3" id="KW-0597">Phosphoprotein</keyword>
<dbReference type="Pfam" id="PF00072">
    <property type="entry name" value="Response_reg"/>
    <property type="match status" value="1"/>
</dbReference>
<dbReference type="PRINTS" id="PR00038">
    <property type="entry name" value="HTHLUXR"/>
</dbReference>
<evidence type="ECO:0000313" key="6">
    <source>
        <dbReference type="EMBL" id="PEN08444.1"/>
    </source>
</evidence>
<evidence type="ECO:0000256" key="1">
    <source>
        <dbReference type="ARBA" id="ARBA00022553"/>
    </source>
</evidence>
<feature type="modified residue" description="4-aspartylphosphate" evidence="3">
    <location>
        <position position="55"/>
    </location>
</feature>
<dbReference type="CDD" id="cd17535">
    <property type="entry name" value="REC_NarL-like"/>
    <property type="match status" value="1"/>
</dbReference>
<dbReference type="OrthoDB" id="9795108at2"/>
<dbReference type="InterPro" id="IPR001789">
    <property type="entry name" value="Sig_transdc_resp-reg_receiver"/>
</dbReference>
<sequence>MTHSIIIVDDHPLMRKGLALSLNSEPDLDVVGQMPSAEDALEQMEALAPDLAIVDISLPGMSGMELLKHMQARYESIKTLVVSRHDEVLYAERAIRAGARGYVMKLEAADVIVQAARQVLGGGIYVSQEINERLLLSMAEGGRERLMQSPLEILSDRELEVFELTGNGVSTREIAERLHLSVKTIESYRARIKNKLNLESATELMQRAVQWVESEAG</sequence>
<evidence type="ECO:0000313" key="7">
    <source>
        <dbReference type="Proteomes" id="UP000221024"/>
    </source>
</evidence>
<dbReference type="SUPFAM" id="SSF52172">
    <property type="entry name" value="CheY-like"/>
    <property type="match status" value="1"/>
</dbReference>
<dbReference type="InterPro" id="IPR058245">
    <property type="entry name" value="NreC/VraR/RcsB-like_REC"/>
</dbReference>
<dbReference type="SUPFAM" id="SSF46894">
    <property type="entry name" value="C-terminal effector domain of the bipartite response regulators"/>
    <property type="match status" value="1"/>
</dbReference>
<dbReference type="Proteomes" id="UP000221024">
    <property type="component" value="Unassembled WGS sequence"/>
</dbReference>
<dbReference type="EMBL" id="PDEP01000003">
    <property type="protein sequence ID" value="PEN08444.1"/>
    <property type="molecule type" value="Genomic_DNA"/>
</dbReference>
<dbReference type="SMART" id="SM00421">
    <property type="entry name" value="HTH_LUXR"/>
    <property type="match status" value="1"/>
</dbReference>
<dbReference type="AlphaFoldDB" id="A0A2H3NNE9"/>
<dbReference type="RefSeq" id="WP_098061485.1">
    <property type="nucleotide sequence ID" value="NZ_PDEP01000003.1"/>
</dbReference>
<reference evidence="6 7" key="1">
    <citation type="submission" date="2017-10" db="EMBL/GenBank/DDBJ databases">
        <title>Draft genome of Longimonas halophila.</title>
        <authorList>
            <person name="Goh K.M."/>
            <person name="Shamsir M.S."/>
            <person name="Lim S.W."/>
        </authorList>
    </citation>
    <scope>NUCLEOTIDE SEQUENCE [LARGE SCALE GENOMIC DNA]</scope>
    <source>
        <strain evidence="6 7">KCTC 42399</strain>
    </source>
</reference>
<dbReference type="PANTHER" id="PTHR43214:SF43">
    <property type="entry name" value="TWO-COMPONENT RESPONSE REGULATOR"/>
    <property type="match status" value="1"/>
</dbReference>